<protein>
    <submittedName>
        <fullName evidence="1">Conjugal transfer protein TrbJ</fullName>
    </submittedName>
</protein>
<dbReference type="AlphaFoldDB" id="A0A5X9GH93"/>
<reference evidence="1" key="1">
    <citation type="submission" date="2019-02" db="EMBL/GenBank/DDBJ databases">
        <authorList>
            <consortium name="GenomeTrakr network: Whole genome sequencing for foodborne pathogen traceback"/>
        </authorList>
    </citation>
    <scope>NUCLEOTIDE SEQUENCE</scope>
    <source>
        <strain evidence="1">FSIS21923391</strain>
    </source>
</reference>
<sequence>QNSFSHANTPQQKADLANQLNTEKLTLEMQIKQYDIAERQLASQAAAEYEQNRQSTISAMFKH</sequence>
<accession>A0A5X9GH93</accession>
<comment type="caution">
    <text evidence="1">The sequence shown here is derived from an EMBL/GenBank/DDBJ whole genome shotgun (WGS) entry which is preliminary data.</text>
</comment>
<feature type="non-terminal residue" evidence="1">
    <location>
        <position position="1"/>
    </location>
</feature>
<proteinExistence type="predicted"/>
<dbReference type="SUPFAM" id="SSF101082">
    <property type="entry name" value="Typo IV secretion system protein TraC"/>
    <property type="match status" value="1"/>
</dbReference>
<evidence type="ECO:0000313" key="1">
    <source>
        <dbReference type="EMBL" id="ECB2819606.1"/>
    </source>
</evidence>
<gene>
    <name evidence="1" type="ORF">EVY71_24975</name>
</gene>
<name>A0A5X9GH93_SALTM</name>
<organism evidence="1">
    <name type="scientific">Salmonella typhimurium</name>
    <dbReference type="NCBI Taxonomy" id="90371"/>
    <lineage>
        <taxon>Bacteria</taxon>
        <taxon>Pseudomonadati</taxon>
        <taxon>Pseudomonadota</taxon>
        <taxon>Gammaproteobacteria</taxon>
        <taxon>Enterobacterales</taxon>
        <taxon>Enterobacteriaceae</taxon>
        <taxon>Salmonella</taxon>
    </lineage>
</organism>
<dbReference type="EMBL" id="AAHXBO010000092">
    <property type="protein sequence ID" value="ECB2819606.1"/>
    <property type="molecule type" value="Genomic_DNA"/>
</dbReference>